<accession>A0A8T3C751</accession>
<evidence type="ECO:0000313" key="2">
    <source>
        <dbReference type="EMBL" id="KAI0526813.1"/>
    </source>
</evidence>
<keyword evidence="3" id="KW-1185">Reference proteome</keyword>
<sequence length="78" mass="8498">MCLVEAHTQSCITKSPLHFRFAQINLTLYYHQLNHPPDIRLGCGKAKGAKVEEGQEGEEGEGEEGEGEEGKAGVEEGE</sequence>
<gene>
    <name evidence="2" type="ORF">KFK09_002404</name>
</gene>
<feature type="region of interest" description="Disordered" evidence="1">
    <location>
        <begin position="46"/>
        <end position="78"/>
    </location>
</feature>
<feature type="compositionally biased region" description="Basic and acidic residues" evidence="1">
    <location>
        <begin position="68"/>
        <end position="78"/>
    </location>
</feature>
<organism evidence="2 3">
    <name type="scientific">Dendrobium nobile</name>
    <name type="common">Orchid</name>
    <dbReference type="NCBI Taxonomy" id="94219"/>
    <lineage>
        <taxon>Eukaryota</taxon>
        <taxon>Viridiplantae</taxon>
        <taxon>Streptophyta</taxon>
        <taxon>Embryophyta</taxon>
        <taxon>Tracheophyta</taxon>
        <taxon>Spermatophyta</taxon>
        <taxon>Magnoliopsida</taxon>
        <taxon>Liliopsida</taxon>
        <taxon>Asparagales</taxon>
        <taxon>Orchidaceae</taxon>
        <taxon>Epidendroideae</taxon>
        <taxon>Malaxideae</taxon>
        <taxon>Dendrobiinae</taxon>
        <taxon>Dendrobium</taxon>
    </lineage>
</organism>
<dbReference type="AlphaFoldDB" id="A0A8T3C751"/>
<feature type="compositionally biased region" description="Acidic residues" evidence="1">
    <location>
        <begin position="54"/>
        <end position="67"/>
    </location>
</feature>
<dbReference type="EMBL" id="JAGYWB010000003">
    <property type="protein sequence ID" value="KAI0526813.1"/>
    <property type="molecule type" value="Genomic_DNA"/>
</dbReference>
<protein>
    <submittedName>
        <fullName evidence="2">Uncharacterized protein</fullName>
    </submittedName>
</protein>
<dbReference type="Proteomes" id="UP000829196">
    <property type="component" value="Unassembled WGS sequence"/>
</dbReference>
<evidence type="ECO:0000256" key="1">
    <source>
        <dbReference type="SAM" id="MobiDB-lite"/>
    </source>
</evidence>
<name>A0A8T3C751_DENNO</name>
<comment type="caution">
    <text evidence="2">The sequence shown here is derived from an EMBL/GenBank/DDBJ whole genome shotgun (WGS) entry which is preliminary data.</text>
</comment>
<reference evidence="2" key="1">
    <citation type="journal article" date="2022" name="Front. Genet.">
        <title>Chromosome-Scale Assembly of the Dendrobium nobile Genome Provides Insights Into the Molecular Mechanism of the Biosynthesis of the Medicinal Active Ingredient of Dendrobium.</title>
        <authorList>
            <person name="Xu Q."/>
            <person name="Niu S.-C."/>
            <person name="Li K.-L."/>
            <person name="Zheng P.-J."/>
            <person name="Zhang X.-J."/>
            <person name="Jia Y."/>
            <person name="Liu Y."/>
            <person name="Niu Y.-X."/>
            <person name="Yu L.-H."/>
            <person name="Chen D.-F."/>
            <person name="Zhang G.-Q."/>
        </authorList>
    </citation>
    <scope>NUCLEOTIDE SEQUENCE</scope>
    <source>
        <tissue evidence="2">Leaf</tissue>
    </source>
</reference>
<evidence type="ECO:0000313" key="3">
    <source>
        <dbReference type="Proteomes" id="UP000829196"/>
    </source>
</evidence>
<proteinExistence type="predicted"/>